<dbReference type="AlphaFoldDB" id="A0A1I3ZEW6"/>
<proteinExistence type="predicted"/>
<dbReference type="PIRSF" id="PIRSF026631">
    <property type="entry name" value="UCP026631"/>
    <property type="match status" value="1"/>
</dbReference>
<name>A0A1I3ZEW6_9LACT</name>
<keyword evidence="1" id="KW-0812">Transmembrane</keyword>
<evidence type="ECO:0000313" key="3">
    <source>
        <dbReference type="EMBL" id="SFK42708.1"/>
    </source>
</evidence>
<sequence length="506" mass="57973">MFNKQRLHKLTLVTQFYNILVRILSGSFFIIVLAFFQEPDLSNILIFLGIFLALSLLLFVVETVKYFRTYYWIEGNRLVLQTGLFIQKEKDIQISRIQSIDTSEDIVHRLLKVTKITVNTPGQGLILDALSVSQYKALSDYLNQLKISLNKRTEDEFPEDKLAVDDNSEVIRSEAEDAPAETTLLQLSVGEIVKMTILNGAIFRGFFIFLIGFNFLTDLPLDDLFTEVGSVFISASIIILLASIFIGMILIYTIGIIASIIKNYGYKVTLSGEHLNIKKGLLETQSQTVPLKNVQTLEEKQNWLMKFFGYTTFSLGLTSDSSQKNNENKTEIKEDGQVVLFPIVKSEKLNPLVKQCFPEFVLSPVENVVPVRSIRRFIQFPVLFWLIIAAAISIMFWVYAWIAGLILILFYGFYGYRSYKLTGYHLCENEITVQTPTLFALTKTYVPKNRILNLQVKQNLFLKRANLMKTNFSTAHGIASKEFKLKYIEEKDAFKIFEWFRNGGIN</sequence>
<reference evidence="4" key="1">
    <citation type="submission" date="2016-10" db="EMBL/GenBank/DDBJ databases">
        <authorList>
            <person name="Varghese N."/>
            <person name="Submissions S."/>
        </authorList>
    </citation>
    <scope>NUCLEOTIDE SEQUENCE [LARGE SCALE GENOMIC DNA]</scope>
    <source>
        <strain evidence="4">DSM 16108</strain>
    </source>
</reference>
<feature type="transmembrane region" description="Helical" evidence="1">
    <location>
        <begin position="12"/>
        <end position="36"/>
    </location>
</feature>
<accession>A0A1I3ZEW6</accession>
<feature type="domain" description="YdbS-like PH" evidence="2">
    <location>
        <begin position="420"/>
        <end position="499"/>
    </location>
</feature>
<dbReference type="PANTHER" id="PTHR34473">
    <property type="entry name" value="UPF0699 TRANSMEMBRANE PROTEIN YDBS"/>
    <property type="match status" value="1"/>
</dbReference>
<dbReference type="PANTHER" id="PTHR34473:SF2">
    <property type="entry name" value="UPF0699 TRANSMEMBRANE PROTEIN YDBT"/>
    <property type="match status" value="1"/>
</dbReference>
<dbReference type="Pfam" id="PF03703">
    <property type="entry name" value="bPH_2"/>
    <property type="match status" value="3"/>
</dbReference>
<evidence type="ECO:0000313" key="4">
    <source>
        <dbReference type="Proteomes" id="UP000199589"/>
    </source>
</evidence>
<dbReference type="Proteomes" id="UP000199589">
    <property type="component" value="Unassembled WGS sequence"/>
</dbReference>
<feature type="transmembrane region" description="Helical" evidence="1">
    <location>
        <begin position="382"/>
        <end position="414"/>
    </location>
</feature>
<keyword evidence="1" id="KW-0472">Membrane</keyword>
<protein>
    <submittedName>
        <fullName evidence="3">Putative membrane protein</fullName>
    </submittedName>
</protein>
<feature type="domain" description="YdbS-like PH" evidence="2">
    <location>
        <begin position="66"/>
        <end position="142"/>
    </location>
</feature>
<keyword evidence="4" id="KW-1185">Reference proteome</keyword>
<feature type="transmembrane region" description="Helical" evidence="1">
    <location>
        <begin position="228"/>
        <end position="261"/>
    </location>
</feature>
<keyword evidence="1" id="KW-1133">Transmembrane helix</keyword>
<feature type="transmembrane region" description="Helical" evidence="1">
    <location>
        <begin position="42"/>
        <end position="61"/>
    </location>
</feature>
<feature type="transmembrane region" description="Helical" evidence="1">
    <location>
        <begin position="197"/>
        <end position="216"/>
    </location>
</feature>
<feature type="domain" description="YdbS-like PH" evidence="2">
    <location>
        <begin position="266"/>
        <end position="322"/>
    </location>
</feature>
<organism evidence="3 4">
    <name type="scientific">Marinilactibacillus piezotolerans</name>
    <dbReference type="NCBI Taxonomy" id="258723"/>
    <lineage>
        <taxon>Bacteria</taxon>
        <taxon>Bacillati</taxon>
        <taxon>Bacillota</taxon>
        <taxon>Bacilli</taxon>
        <taxon>Lactobacillales</taxon>
        <taxon>Carnobacteriaceae</taxon>
        <taxon>Marinilactibacillus</taxon>
    </lineage>
</organism>
<evidence type="ECO:0000256" key="1">
    <source>
        <dbReference type="SAM" id="Phobius"/>
    </source>
</evidence>
<dbReference type="InterPro" id="IPR005182">
    <property type="entry name" value="YdbS-like_PH"/>
</dbReference>
<dbReference type="RefSeq" id="WP_177206398.1">
    <property type="nucleotide sequence ID" value="NZ_FOSJ01000033.1"/>
</dbReference>
<evidence type="ECO:0000259" key="2">
    <source>
        <dbReference type="Pfam" id="PF03703"/>
    </source>
</evidence>
<dbReference type="InterPro" id="IPR014529">
    <property type="entry name" value="UCP026631"/>
</dbReference>
<gene>
    <name evidence="3" type="ORF">SAMN04488569_10338</name>
</gene>
<dbReference type="EMBL" id="FOSJ01000033">
    <property type="protein sequence ID" value="SFK42708.1"/>
    <property type="molecule type" value="Genomic_DNA"/>
</dbReference>